<dbReference type="Pfam" id="PF00797">
    <property type="entry name" value="Acetyltransf_2"/>
    <property type="match status" value="1"/>
</dbReference>
<dbReference type="PRINTS" id="PR01543">
    <property type="entry name" value="ANATRNSFRASE"/>
</dbReference>
<evidence type="ECO:0000313" key="3">
    <source>
        <dbReference type="EMBL" id="GGK89050.1"/>
    </source>
</evidence>
<evidence type="ECO:0000256" key="1">
    <source>
        <dbReference type="ARBA" id="ARBA00006547"/>
    </source>
</evidence>
<dbReference type="Gene3D" id="3.30.2140.10">
    <property type="entry name" value="Arylamine N-acetyltransferase"/>
    <property type="match status" value="1"/>
</dbReference>
<dbReference type="SUPFAM" id="SSF54001">
    <property type="entry name" value="Cysteine proteinases"/>
    <property type="match status" value="1"/>
</dbReference>
<organism evidence="3 4">
    <name type="scientific">Planomonospora parontospora</name>
    <dbReference type="NCBI Taxonomy" id="58119"/>
    <lineage>
        <taxon>Bacteria</taxon>
        <taxon>Bacillati</taxon>
        <taxon>Actinomycetota</taxon>
        <taxon>Actinomycetes</taxon>
        <taxon>Streptosporangiales</taxon>
        <taxon>Streptosporangiaceae</taxon>
        <taxon>Planomonospora</taxon>
    </lineage>
</organism>
<dbReference type="InterPro" id="IPR001447">
    <property type="entry name" value="Arylamine_N-AcTrfase"/>
</dbReference>
<protein>
    <submittedName>
        <fullName evidence="3">Arylamine N-acetyltransferase</fullName>
    </submittedName>
</protein>
<dbReference type="AlphaFoldDB" id="A0AA37F707"/>
<name>A0AA37F707_9ACTN</name>
<dbReference type="Gene3D" id="2.40.128.150">
    <property type="entry name" value="Cysteine proteinases"/>
    <property type="match status" value="1"/>
</dbReference>
<proteinExistence type="inferred from homology"/>
<dbReference type="PANTHER" id="PTHR11786">
    <property type="entry name" value="N-HYDROXYARYLAMINE O-ACETYLTRANSFERASE"/>
    <property type="match status" value="1"/>
</dbReference>
<evidence type="ECO:0000313" key="4">
    <source>
        <dbReference type="Proteomes" id="UP000627984"/>
    </source>
</evidence>
<dbReference type="EMBL" id="BMQD01000021">
    <property type="protein sequence ID" value="GGK89050.1"/>
    <property type="molecule type" value="Genomic_DNA"/>
</dbReference>
<reference evidence="3" key="1">
    <citation type="journal article" date="2014" name="Int. J. Syst. Evol. Microbiol.">
        <title>Complete genome sequence of Corynebacterium casei LMG S-19264T (=DSM 44701T), isolated from a smear-ripened cheese.</title>
        <authorList>
            <consortium name="US DOE Joint Genome Institute (JGI-PGF)"/>
            <person name="Walter F."/>
            <person name="Albersmeier A."/>
            <person name="Kalinowski J."/>
            <person name="Ruckert C."/>
        </authorList>
    </citation>
    <scope>NUCLEOTIDE SEQUENCE</scope>
    <source>
        <strain evidence="3">JCM 3093</strain>
    </source>
</reference>
<comment type="similarity">
    <text evidence="1 2">Belongs to the arylamine N-acetyltransferase family.</text>
</comment>
<gene>
    <name evidence="3" type="primary">nat</name>
    <name evidence="3" type="ORF">GCM10010126_55580</name>
</gene>
<dbReference type="InterPro" id="IPR038765">
    <property type="entry name" value="Papain-like_cys_pep_sf"/>
</dbReference>
<comment type="caution">
    <text evidence="3">The sequence shown here is derived from an EMBL/GenBank/DDBJ whole genome shotgun (WGS) entry which is preliminary data.</text>
</comment>
<reference evidence="3" key="2">
    <citation type="submission" date="2022-09" db="EMBL/GenBank/DDBJ databases">
        <authorList>
            <person name="Sun Q."/>
            <person name="Ohkuma M."/>
        </authorList>
    </citation>
    <scope>NUCLEOTIDE SEQUENCE</scope>
    <source>
        <strain evidence="3">JCM 3093</strain>
    </source>
</reference>
<dbReference type="PANTHER" id="PTHR11786:SF0">
    <property type="entry name" value="ARYLAMINE N-ACETYLTRANSFERASE 4-RELATED"/>
    <property type="match status" value="1"/>
</dbReference>
<accession>A0AA37F707</accession>
<dbReference type="GO" id="GO:0016407">
    <property type="term" value="F:acetyltransferase activity"/>
    <property type="evidence" value="ECO:0007669"/>
    <property type="project" value="InterPro"/>
</dbReference>
<dbReference type="Proteomes" id="UP000627984">
    <property type="component" value="Unassembled WGS sequence"/>
</dbReference>
<evidence type="ECO:0000256" key="2">
    <source>
        <dbReference type="RuleBase" id="RU003452"/>
    </source>
</evidence>
<sequence length="277" mass="30756">MMEGMKENTLASEWGVERVDLTAYLRRIGHQGPLDPTAETLRALHRAHVTVIPFENLDVILGRGVRLDIDSLQGKLVDSRRGGYCYEQNLLFAAVLERLGYPVTRLLARVRMGEDRRRPRSHAMLLVEVEGTTHLADVGFGGDGLLEPVPLADGALSSVDGWDWRLGRDGDEWVLHGLRPEGWIALYSFRAETHYPADFEVANHYTSTVPTSPFVRHPIIQQTAAGVRRRLQGLELDGERLEPGKLHAVLEEVFGIGLEADEAEILAARALAAQETA</sequence>